<dbReference type="EMBL" id="VBRA02000016">
    <property type="protein sequence ID" value="MBP3059553.1"/>
    <property type="molecule type" value="Genomic_DNA"/>
</dbReference>
<gene>
    <name evidence="1" type="ORF">FEF22_002065</name>
</gene>
<evidence type="ECO:0000313" key="2">
    <source>
        <dbReference type="Proteomes" id="UP001192346"/>
    </source>
</evidence>
<evidence type="ECO:0000313" key="1">
    <source>
        <dbReference type="EMBL" id="MBP3059553.1"/>
    </source>
</evidence>
<sequence>MEKCSSADNAIYNTNKRMKRMILWGEKQKIFKYIELYDNKYMNNEQKKYYNVKSKINIFDNVYLIK</sequence>
<comment type="caution">
    <text evidence="1">The sequence shown here is derived from an EMBL/GenBank/DDBJ whole genome shotgun (WGS) entry which is preliminary data.</text>
</comment>
<proteinExistence type="predicted"/>
<accession>A0ABS5BIY9</accession>
<reference evidence="1" key="1">
    <citation type="submission" date="2019-10" db="EMBL/GenBank/DDBJ databases">
        <title>Whole Genome Sequencing and Characterization of Texas Phoenix Palm Decline Phytoplasma Belongs to Lethal Yellowing (16SrIV) Group.</title>
        <authorList>
            <person name="Bao M."/>
        </authorList>
    </citation>
    <scope>NUCLEOTIDE SEQUENCE [LARGE SCALE GENOMIC DNA]</scope>
    <source>
        <strain evidence="1">ACPD</strain>
    </source>
</reference>
<keyword evidence="2" id="KW-1185">Reference proteome</keyword>
<organism evidence="1 2">
    <name type="scientific">Texas Phoenix palm phytoplasma</name>
    <dbReference type="NCBI Taxonomy" id="176709"/>
    <lineage>
        <taxon>Bacteria</taxon>
        <taxon>Bacillati</taxon>
        <taxon>Mycoplasmatota</taxon>
        <taxon>Mollicutes</taxon>
        <taxon>Acholeplasmatales</taxon>
        <taxon>Acholeplasmataceae</taxon>
        <taxon>Candidatus Phytoplasma</taxon>
        <taxon>16SrIV (Coconut lethal yellows group)</taxon>
    </lineage>
</organism>
<protein>
    <submittedName>
        <fullName evidence="1">Uncharacterized protein</fullName>
    </submittedName>
</protein>
<name>A0ABS5BIY9_9MOLU</name>
<dbReference type="Proteomes" id="UP001192346">
    <property type="component" value="Unassembled WGS sequence"/>
</dbReference>
<dbReference type="RefSeq" id="WP_210352294.1">
    <property type="nucleotide sequence ID" value="NZ_VBRA02000016.1"/>
</dbReference>